<keyword evidence="2" id="KW-0472">Membrane</keyword>
<evidence type="ECO:0000256" key="1">
    <source>
        <dbReference type="SAM" id="MobiDB-lite"/>
    </source>
</evidence>
<dbReference type="EMBL" id="CACQ02004522">
    <property type="protein sequence ID" value="CCF41157.1"/>
    <property type="molecule type" value="Genomic_DNA"/>
</dbReference>
<keyword evidence="2" id="KW-0812">Transmembrane</keyword>
<feature type="transmembrane region" description="Helical" evidence="2">
    <location>
        <begin position="49"/>
        <end position="66"/>
    </location>
</feature>
<dbReference type="HOGENOM" id="CLU_2346565_0_0_1"/>
<organism evidence="3 4">
    <name type="scientific">Colletotrichum higginsianum (strain IMI 349063)</name>
    <name type="common">Crucifer anthracnose fungus</name>
    <dbReference type="NCBI Taxonomy" id="759273"/>
    <lineage>
        <taxon>Eukaryota</taxon>
        <taxon>Fungi</taxon>
        <taxon>Dikarya</taxon>
        <taxon>Ascomycota</taxon>
        <taxon>Pezizomycotina</taxon>
        <taxon>Sordariomycetes</taxon>
        <taxon>Hypocreomycetidae</taxon>
        <taxon>Glomerellales</taxon>
        <taxon>Glomerellaceae</taxon>
        <taxon>Colletotrichum</taxon>
        <taxon>Colletotrichum destructivum species complex</taxon>
    </lineage>
</organism>
<reference evidence="4" key="1">
    <citation type="journal article" date="2012" name="Nat. Genet.">
        <title>Lifestyle transitions in plant pathogenic Colletotrichum fungi deciphered by genome and transcriptome analyses.</title>
        <authorList>
            <person name="O'Connell R.J."/>
            <person name="Thon M.R."/>
            <person name="Hacquard S."/>
            <person name="Amyotte S.G."/>
            <person name="Kleemann J."/>
            <person name="Torres M.F."/>
            <person name="Damm U."/>
            <person name="Buiate E.A."/>
            <person name="Epstein L."/>
            <person name="Alkan N."/>
            <person name="Altmueller J."/>
            <person name="Alvarado-Balderrama L."/>
            <person name="Bauser C.A."/>
            <person name="Becker C."/>
            <person name="Birren B.W."/>
            <person name="Chen Z."/>
            <person name="Choi J."/>
            <person name="Crouch J.A."/>
            <person name="Duvick J.P."/>
            <person name="Farman M.A."/>
            <person name="Gan P."/>
            <person name="Heiman D."/>
            <person name="Henrissat B."/>
            <person name="Howard R.J."/>
            <person name="Kabbage M."/>
            <person name="Koch C."/>
            <person name="Kracher B."/>
            <person name="Kubo Y."/>
            <person name="Law A.D."/>
            <person name="Lebrun M.-H."/>
            <person name="Lee Y.-H."/>
            <person name="Miyara I."/>
            <person name="Moore N."/>
            <person name="Neumann U."/>
            <person name="Nordstroem K."/>
            <person name="Panaccione D.G."/>
            <person name="Panstruga R."/>
            <person name="Place M."/>
            <person name="Proctor R.H."/>
            <person name="Prusky D."/>
            <person name="Rech G."/>
            <person name="Reinhardt R."/>
            <person name="Rollins J.A."/>
            <person name="Rounsley S."/>
            <person name="Schardl C.L."/>
            <person name="Schwartz D.C."/>
            <person name="Shenoy N."/>
            <person name="Shirasu K."/>
            <person name="Sikhakolli U.R."/>
            <person name="Stueber K."/>
            <person name="Sukno S.A."/>
            <person name="Sweigard J.A."/>
            <person name="Takano Y."/>
            <person name="Takahara H."/>
            <person name="Trail F."/>
            <person name="van der Does H.C."/>
            <person name="Voll L.M."/>
            <person name="Will I."/>
            <person name="Young S."/>
            <person name="Zeng Q."/>
            <person name="Zhang J."/>
            <person name="Zhou S."/>
            <person name="Dickman M.B."/>
            <person name="Schulze-Lefert P."/>
            <person name="Ver Loren van Themaat E."/>
            <person name="Ma L.-J."/>
            <person name="Vaillancourt L.J."/>
        </authorList>
    </citation>
    <scope>NUCLEOTIDE SEQUENCE [LARGE SCALE GENOMIC DNA]</scope>
    <source>
        <strain evidence="4">IMI 349063</strain>
    </source>
</reference>
<dbReference type="Proteomes" id="UP000007174">
    <property type="component" value="Unassembled WGS sequence"/>
</dbReference>
<protein>
    <submittedName>
        <fullName evidence="3">Uncharacterized protein</fullName>
    </submittedName>
</protein>
<proteinExistence type="predicted"/>
<gene>
    <name evidence="3" type="ORF">CH063_11521</name>
</gene>
<feature type="region of interest" description="Disordered" evidence="1">
    <location>
        <begin position="1"/>
        <end position="35"/>
    </location>
</feature>
<evidence type="ECO:0000313" key="4">
    <source>
        <dbReference type="Proteomes" id="UP000007174"/>
    </source>
</evidence>
<dbReference type="AlphaFoldDB" id="H1VLQ4"/>
<name>H1VLQ4_COLHI</name>
<evidence type="ECO:0000256" key="2">
    <source>
        <dbReference type="SAM" id="Phobius"/>
    </source>
</evidence>
<accession>H1VLQ4</accession>
<sequence>MASPSCSSLPPANTSRTAALHPSTTSAMSASTARARSVMPRLTSAKTRHGTLAAAGALLLLALAVLGGRARHARAHGPDAAVFARVPSEQTGAGADA</sequence>
<evidence type="ECO:0000313" key="3">
    <source>
        <dbReference type="EMBL" id="CCF41157.1"/>
    </source>
</evidence>
<feature type="compositionally biased region" description="Low complexity" evidence="1">
    <location>
        <begin position="23"/>
        <end position="35"/>
    </location>
</feature>
<feature type="compositionally biased region" description="Polar residues" evidence="1">
    <location>
        <begin position="1"/>
        <end position="17"/>
    </location>
</feature>
<keyword evidence="2" id="KW-1133">Transmembrane helix</keyword>